<comment type="caution">
    <text evidence="11">The sequence shown here is derived from an EMBL/GenBank/DDBJ whole genome shotgun (WGS) entry which is preliminary data.</text>
</comment>
<dbReference type="InterPro" id="IPR035985">
    <property type="entry name" value="Ubiquitin-activating_enz"/>
</dbReference>
<dbReference type="GO" id="GO:0015031">
    <property type="term" value="P:protein transport"/>
    <property type="evidence" value="ECO:0007669"/>
    <property type="project" value="UniProtKB-UniRule"/>
</dbReference>
<dbReference type="AlphaFoldDB" id="A0A3M6TT48"/>
<dbReference type="Proteomes" id="UP000275408">
    <property type="component" value="Unassembled WGS sequence"/>
</dbReference>
<evidence type="ECO:0000256" key="7">
    <source>
        <dbReference type="PIRSR" id="PIRSR606285-1"/>
    </source>
</evidence>
<dbReference type="GO" id="GO:0019778">
    <property type="term" value="F:Atg12 activating enzyme activity"/>
    <property type="evidence" value="ECO:0007669"/>
    <property type="project" value="TreeGrafter"/>
</dbReference>
<keyword evidence="5 8" id="KW-0653">Protein transport</keyword>
<comment type="subcellular location">
    <subcellularLocation>
        <location evidence="8">Cytoplasm</location>
    </subcellularLocation>
    <subcellularLocation>
        <location evidence="8">Preautophagosomal structure</location>
    </subcellularLocation>
</comment>
<evidence type="ECO:0000259" key="9">
    <source>
        <dbReference type="Pfam" id="PF00899"/>
    </source>
</evidence>
<evidence type="ECO:0000259" key="10">
    <source>
        <dbReference type="Pfam" id="PF16420"/>
    </source>
</evidence>
<dbReference type="GO" id="GO:0019779">
    <property type="term" value="F:Atg8 activating enzyme activity"/>
    <property type="evidence" value="ECO:0007669"/>
    <property type="project" value="TreeGrafter"/>
</dbReference>
<evidence type="ECO:0000256" key="6">
    <source>
        <dbReference type="ARBA" id="ARBA00023006"/>
    </source>
</evidence>
<dbReference type="PANTHER" id="PTHR10953:SF3">
    <property type="entry name" value="UBIQUITIN-LIKE MODIFIER-ACTIVATING ENZYME ATG7"/>
    <property type="match status" value="1"/>
</dbReference>
<dbReference type="Pfam" id="PF16420">
    <property type="entry name" value="ATG7_N"/>
    <property type="match status" value="1"/>
</dbReference>
<keyword evidence="3 8" id="KW-0813">Transport</keyword>
<sequence>MSFDHRDWLEVRDIVARLARIGKIQDCYMKAICLSNMASVSTESGVQFAPYSSAVDAAFWHRLTQNKLEMYQLDDKPQPLQGYYVNSDPSGLVCCFNLDYNAFSIEKPAPQRTYPMQGTLINTNTIEAFRTYNKMELIQSFGQKIWDNVKSSKALEDPSVLCQFVLMTFADLKKYKFYYWFAFPALCPETSATHVAPPVHLGDYFTPSQIASLQASYDSLSVGGLGPGFFLVKVTESEVTVGNIREWETFFSMDDSKFMVGFADPCTLPKNPGWPLRNFLALLSYHWGTALENVKVLCLRDQVRSGKRETSHSLVLNIKLPVFTKTESPKCVGWEKNKSQKLVPRMVDLSSTMDPERLASSSVDLNLKLMRWRLLPSLDLDKIAQTKCLLLGAGTLGCNVARCLLGWGVRTITFVDYGTISFSNPVRQTLFEFADCQDGGKPKAETAASALKRIFPGVNASAVQLSIPMPGHSVGQSPEEMEKVQGDVKKLEELIESHDAVFLLMDTRESRWLPTVIGAVKGKFVITAALGFDTFLVMRHGSRQKAHVICEGASKLESIPGASLGCYFCNDVVAPGDSTRDRTLDQQCTVSRPGMSYIASALAVELLVSLTQHPLGNEAAADTSAKEAHLSADLECKLGLVPHQIRGFLSRYHLVLPASLGFDKCIACSSKVLSSYEKEKFSFLIKVFNVPSYLEDLTGLTQLLQDTRVSEVWEMSDDEMVE</sequence>
<feature type="domain" description="THIF-type NAD/FAD binding fold" evidence="9">
    <location>
        <begin position="370"/>
        <end position="617"/>
    </location>
</feature>
<dbReference type="GO" id="GO:0006995">
    <property type="term" value="P:cellular response to nitrogen starvation"/>
    <property type="evidence" value="ECO:0007669"/>
    <property type="project" value="TreeGrafter"/>
</dbReference>
<dbReference type="EMBL" id="RCHS01002978">
    <property type="protein sequence ID" value="RMX44511.1"/>
    <property type="molecule type" value="Genomic_DNA"/>
</dbReference>
<evidence type="ECO:0000256" key="3">
    <source>
        <dbReference type="ARBA" id="ARBA00022448"/>
    </source>
</evidence>
<evidence type="ECO:0000256" key="1">
    <source>
        <dbReference type="ARBA" id="ARBA00010931"/>
    </source>
</evidence>
<reference evidence="11 12" key="1">
    <citation type="journal article" date="2018" name="Sci. Rep.">
        <title>Comparative analysis of the Pocillopora damicornis genome highlights role of immune system in coral evolution.</title>
        <authorList>
            <person name="Cunning R."/>
            <person name="Bay R.A."/>
            <person name="Gillette P."/>
            <person name="Baker A.C."/>
            <person name="Traylor-Knowles N."/>
        </authorList>
    </citation>
    <scope>NUCLEOTIDE SEQUENCE [LARGE SCALE GENOMIC DNA]</scope>
    <source>
        <strain evidence="11">RSMAS</strain>
        <tissue evidence="11">Whole animal</tissue>
    </source>
</reference>
<dbReference type="GO" id="GO:0034727">
    <property type="term" value="P:piecemeal microautophagy of the nucleus"/>
    <property type="evidence" value="ECO:0007669"/>
    <property type="project" value="TreeGrafter"/>
</dbReference>
<dbReference type="InterPro" id="IPR045886">
    <property type="entry name" value="ThiF/MoeB/HesA"/>
</dbReference>
<dbReference type="GO" id="GO:0032446">
    <property type="term" value="P:protein modification by small protein conjugation"/>
    <property type="evidence" value="ECO:0007669"/>
    <property type="project" value="TreeGrafter"/>
</dbReference>
<keyword evidence="12" id="KW-1185">Reference proteome</keyword>
<keyword evidence="8" id="KW-0963">Cytoplasm</keyword>
<name>A0A3M6TT48_POCDA</name>
<comment type="function">
    <text evidence="8">E1-like activating enzyme involved in the 2 ubiquitin-like systems required for autophagy.</text>
</comment>
<evidence type="ECO:0000313" key="12">
    <source>
        <dbReference type="Proteomes" id="UP000275408"/>
    </source>
</evidence>
<dbReference type="FunFam" id="3.40.140.70:FF:000001">
    <property type="entry name" value="Ubiquitin-like modifier-activating enzyme atg7"/>
    <property type="match status" value="1"/>
</dbReference>
<dbReference type="InterPro" id="IPR006285">
    <property type="entry name" value="Atg7"/>
</dbReference>
<dbReference type="InterPro" id="IPR042523">
    <property type="entry name" value="Atg7_N_2"/>
</dbReference>
<dbReference type="STRING" id="46731.A0A3M6TT48"/>
<comment type="similarity">
    <text evidence="1 8">Belongs to the ATG7 family.</text>
</comment>
<dbReference type="NCBIfam" id="TIGR01381">
    <property type="entry name" value="E1_like_apg7"/>
    <property type="match status" value="1"/>
</dbReference>
<dbReference type="GO" id="GO:0000407">
    <property type="term" value="C:phagophore assembly site"/>
    <property type="evidence" value="ECO:0007669"/>
    <property type="project" value="UniProtKB-SubCell"/>
</dbReference>
<dbReference type="FunFam" id="3.40.140.100:FF:000001">
    <property type="entry name" value="Ubiquitin-like modifier-activating enzyme ATG7"/>
    <property type="match status" value="1"/>
</dbReference>
<dbReference type="Gene3D" id="3.40.50.720">
    <property type="entry name" value="NAD(P)-binding Rossmann-like Domain"/>
    <property type="match status" value="1"/>
</dbReference>
<proteinExistence type="inferred from homology"/>
<dbReference type="InterPro" id="IPR032197">
    <property type="entry name" value="Atg7_N"/>
</dbReference>
<evidence type="ECO:0000256" key="4">
    <source>
        <dbReference type="ARBA" id="ARBA00022786"/>
    </source>
</evidence>
<dbReference type="FunFam" id="3.40.50.720:FF:000243">
    <property type="entry name" value="Ubiquitin-like modifier-activating enzyme ATG7"/>
    <property type="match status" value="1"/>
</dbReference>
<dbReference type="Gene3D" id="3.40.140.70">
    <property type="entry name" value="Ubiquitin-like modifier-activating enzyme ATG7 N-terminal domain"/>
    <property type="match status" value="1"/>
</dbReference>
<dbReference type="InterPro" id="IPR042522">
    <property type="entry name" value="Atg7_N_1"/>
</dbReference>
<dbReference type="Gene3D" id="3.40.140.100">
    <property type="entry name" value="Ubiquitin-like modifier-activating enzyme ATG7 C-terminal domain"/>
    <property type="match status" value="1"/>
</dbReference>
<accession>A0A3M6TT48</accession>
<dbReference type="GO" id="GO:0000045">
    <property type="term" value="P:autophagosome assembly"/>
    <property type="evidence" value="ECO:0007669"/>
    <property type="project" value="TreeGrafter"/>
</dbReference>
<dbReference type="OrthoDB" id="338614at2759"/>
<feature type="active site" description="Glycyl thioester intermediate" evidence="7">
    <location>
        <position position="588"/>
    </location>
</feature>
<feature type="domain" description="Ubiquitin-like modifier-activating enzyme Atg7 N-terminal" evidence="10">
    <location>
        <begin position="46"/>
        <end position="353"/>
    </location>
</feature>
<gene>
    <name evidence="11" type="ORF">pdam_00006045</name>
</gene>
<comment type="subunit">
    <text evidence="8">Homodimer.</text>
</comment>
<keyword evidence="6 8" id="KW-0072">Autophagy</keyword>
<dbReference type="Pfam" id="PF00899">
    <property type="entry name" value="ThiF"/>
    <property type="match status" value="1"/>
</dbReference>
<protein>
    <recommendedName>
        <fullName evidence="2 8">Ubiquitin-like modifier-activating enzyme ATG7</fullName>
    </recommendedName>
    <alternativeName>
        <fullName evidence="8">Autophagy-related protein 7</fullName>
    </alternativeName>
</protein>
<dbReference type="CDD" id="cd01486">
    <property type="entry name" value="Apg7"/>
    <property type="match status" value="1"/>
</dbReference>
<evidence type="ECO:0000313" key="11">
    <source>
        <dbReference type="EMBL" id="RMX44511.1"/>
    </source>
</evidence>
<keyword evidence="4 8" id="KW-0833">Ubl conjugation pathway</keyword>
<dbReference type="InterPro" id="IPR000594">
    <property type="entry name" value="ThiF_NAD_FAD-bd"/>
</dbReference>
<organism evidence="11 12">
    <name type="scientific">Pocillopora damicornis</name>
    <name type="common">Cauliflower coral</name>
    <name type="synonym">Millepora damicornis</name>
    <dbReference type="NCBI Taxonomy" id="46731"/>
    <lineage>
        <taxon>Eukaryota</taxon>
        <taxon>Metazoa</taxon>
        <taxon>Cnidaria</taxon>
        <taxon>Anthozoa</taxon>
        <taxon>Hexacorallia</taxon>
        <taxon>Scleractinia</taxon>
        <taxon>Astrocoeniina</taxon>
        <taxon>Pocilloporidae</taxon>
        <taxon>Pocillopora</taxon>
    </lineage>
</organism>
<dbReference type="PANTHER" id="PTHR10953">
    <property type="entry name" value="UBIQUITIN-ACTIVATING ENZYME E1"/>
    <property type="match status" value="1"/>
</dbReference>
<evidence type="ECO:0000256" key="5">
    <source>
        <dbReference type="ARBA" id="ARBA00022927"/>
    </source>
</evidence>
<dbReference type="GO" id="GO:0000422">
    <property type="term" value="P:autophagy of mitochondrion"/>
    <property type="evidence" value="ECO:0007669"/>
    <property type="project" value="TreeGrafter"/>
</dbReference>
<dbReference type="SUPFAM" id="SSF69572">
    <property type="entry name" value="Activating enzymes of the ubiquitin-like proteins"/>
    <property type="match status" value="1"/>
</dbReference>
<evidence type="ECO:0000256" key="8">
    <source>
        <dbReference type="RuleBase" id="RU366022"/>
    </source>
</evidence>
<evidence type="ECO:0000256" key="2">
    <source>
        <dbReference type="ARBA" id="ARBA00017647"/>
    </source>
</evidence>